<organism evidence="2 3">
    <name type="scientific">Piscinibacterium candidicorallinum</name>
    <dbReference type="NCBI Taxonomy" id="1793872"/>
    <lineage>
        <taxon>Bacteria</taxon>
        <taxon>Pseudomonadati</taxon>
        <taxon>Pseudomonadota</taxon>
        <taxon>Betaproteobacteria</taxon>
        <taxon>Burkholderiales</taxon>
        <taxon>Piscinibacterium</taxon>
    </lineage>
</organism>
<sequence length="383" mass="42116">MKTSSSFRTQQALPAASHSPLWRIRLQAIAWFVLGSAFVLGLPILIGWGYGLLAALVLVAAVLGVASALLLRRFSRGAQARSFVANWSRTVVGWTFVLGVMVAAPVYYLMIVTDTRPATVPQVALSNGSKRVVFQGMQHIGSEHFYKAVIYDLEKALSEDYAVYYEGVQTSSPESRAFFEKLSHELVGGSDLSGTYKSIGDLCGMKFQLDFFGLLEADKAEHPTRHVIADVDAIELKTEFDRLMREDPNFAKAHANDFKPKPAANDNALTLKVLDWLKRGSEAQKMLGGVVCRGVFTLAQDSAATTPGHMQPVILDFRNRALARQIMQSTDDKIFITYGAAHLPGLVAELRKLDPKWAVGSVKWLRTIEAPEHIEGKLHALGT</sequence>
<evidence type="ECO:0000256" key="1">
    <source>
        <dbReference type="SAM" id="Phobius"/>
    </source>
</evidence>
<reference evidence="3" key="1">
    <citation type="journal article" date="2019" name="Int. J. Syst. Evol. Microbiol.">
        <title>The Global Catalogue of Microorganisms (GCM) 10K type strain sequencing project: providing services to taxonomists for standard genome sequencing and annotation.</title>
        <authorList>
            <consortium name="The Broad Institute Genomics Platform"/>
            <consortium name="The Broad Institute Genome Sequencing Center for Infectious Disease"/>
            <person name="Wu L."/>
            <person name="Ma J."/>
        </authorList>
    </citation>
    <scope>NUCLEOTIDE SEQUENCE [LARGE SCALE GENOMIC DNA]</scope>
    <source>
        <strain evidence="3">KCTC 52168</strain>
    </source>
</reference>
<comment type="caution">
    <text evidence="2">The sequence shown here is derived from an EMBL/GenBank/DDBJ whole genome shotgun (WGS) entry which is preliminary data.</text>
</comment>
<feature type="transmembrane region" description="Helical" evidence="1">
    <location>
        <begin position="28"/>
        <end position="46"/>
    </location>
</feature>
<evidence type="ECO:0000313" key="3">
    <source>
        <dbReference type="Proteomes" id="UP001595556"/>
    </source>
</evidence>
<keyword evidence="1" id="KW-1133">Transmembrane helix</keyword>
<name>A0ABV7H1T2_9BURK</name>
<feature type="transmembrane region" description="Helical" evidence="1">
    <location>
        <begin position="52"/>
        <end position="71"/>
    </location>
</feature>
<dbReference type="EMBL" id="JBHRTI010000004">
    <property type="protein sequence ID" value="MFC3147873.1"/>
    <property type="molecule type" value="Genomic_DNA"/>
</dbReference>
<feature type="transmembrane region" description="Helical" evidence="1">
    <location>
        <begin position="91"/>
        <end position="110"/>
    </location>
</feature>
<dbReference type="Proteomes" id="UP001595556">
    <property type="component" value="Unassembled WGS sequence"/>
</dbReference>
<keyword evidence="1" id="KW-0472">Membrane</keyword>
<proteinExistence type="predicted"/>
<evidence type="ECO:0000313" key="2">
    <source>
        <dbReference type="EMBL" id="MFC3147873.1"/>
    </source>
</evidence>
<keyword evidence="3" id="KW-1185">Reference proteome</keyword>
<evidence type="ECO:0008006" key="4">
    <source>
        <dbReference type="Google" id="ProtNLM"/>
    </source>
</evidence>
<protein>
    <recommendedName>
        <fullName evidence="4">TraB family protein</fullName>
    </recommendedName>
</protein>
<keyword evidence="1" id="KW-0812">Transmembrane</keyword>
<accession>A0ABV7H1T2</accession>
<gene>
    <name evidence="2" type="ORF">ACFOEN_09485</name>
</gene>
<dbReference type="RefSeq" id="WP_377303320.1">
    <property type="nucleotide sequence ID" value="NZ_CP180191.1"/>
</dbReference>